<organism evidence="2 3">
    <name type="scientific">Asparagus officinalis</name>
    <name type="common">Garden asparagus</name>
    <dbReference type="NCBI Taxonomy" id="4686"/>
    <lineage>
        <taxon>Eukaryota</taxon>
        <taxon>Viridiplantae</taxon>
        <taxon>Streptophyta</taxon>
        <taxon>Embryophyta</taxon>
        <taxon>Tracheophyta</taxon>
        <taxon>Spermatophyta</taxon>
        <taxon>Magnoliopsida</taxon>
        <taxon>Liliopsida</taxon>
        <taxon>Asparagales</taxon>
        <taxon>Asparagaceae</taxon>
        <taxon>Asparagoideae</taxon>
        <taxon>Asparagus</taxon>
    </lineage>
</organism>
<evidence type="ECO:0000256" key="1">
    <source>
        <dbReference type="SAM" id="Phobius"/>
    </source>
</evidence>
<dbReference type="Proteomes" id="UP000243459">
    <property type="component" value="Chromosome 9"/>
</dbReference>
<feature type="transmembrane region" description="Helical" evidence="1">
    <location>
        <begin position="107"/>
        <end position="129"/>
    </location>
</feature>
<keyword evidence="1" id="KW-1133">Transmembrane helix</keyword>
<dbReference type="Gramene" id="ONK57405">
    <property type="protein sequence ID" value="ONK57405"/>
    <property type="gene ID" value="A4U43_C09F180"/>
</dbReference>
<dbReference type="EMBL" id="CM007389">
    <property type="protein sequence ID" value="ONK57405.1"/>
    <property type="molecule type" value="Genomic_DNA"/>
</dbReference>
<gene>
    <name evidence="2" type="ORF">A4U43_C09F180</name>
</gene>
<sequence length="143" mass="15685">MIHVFCEEMYQEQCPSTPNNKLDRGDFFQKIKAPTSNAANNVAVPYSALPIPVLNIDPDSLLDDVDSNNGSKALFRSAINLSPLLVVTAASAPLVTTSLTTSPDATLFDLFLLITIGTLLAAYSLRVRVGSEDSSRDRREWRR</sequence>
<dbReference type="AlphaFoldDB" id="A0A5P1E7G2"/>
<keyword evidence="3" id="KW-1185">Reference proteome</keyword>
<accession>A0A5P1E7G2</accession>
<keyword evidence="1" id="KW-0812">Transmembrane</keyword>
<evidence type="ECO:0000313" key="2">
    <source>
        <dbReference type="EMBL" id="ONK57405.1"/>
    </source>
</evidence>
<reference evidence="3" key="1">
    <citation type="journal article" date="2017" name="Nat. Commun.">
        <title>The asparagus genome sheds light on the origin and evolution of a young Y chromosome.</title>
        <authorList>
            <person name="Harkess A."/>
            <person name="Zhou J."/>
            <person name="Xu C."/>
            <person name="Bowers J.E."/>
            <person name="Van der Hulst R."/>
            <person name="Ayyampalayam S."/>
            <person name="Mercati F."/>
            <person name="Riccardi P."/>
            <person name="McKain M.R."/>
            <person name="Kakrana A."/>
            <person name="Tang H."/>
            <person name="Ray J."/>
            <person name="Groenendijk J."/>
            <person name="Arikit S."/>
            <person name="Mathioni S.M."/>
            <person name="Nakano M."/>
            <person name="Shan H."/>
            <person name="Telgmann-Rauber A."/>
            <person name="Kanno A."/>
            <person name="Yue Z."/>
            <person name="Chen H."/>
            <person name="Li W."/>
            <person name="Chen Y."/>
            <person name="Xu X."/>
            <person name="Zhang Y."/>
            <person name="Luo S."/>
            <person name="Chen H."/>
            <person name="Gao J."/>
            <person name="Mao Z."/>
            <person name="Pires J.C."/>
            <person name="Luo M."/>
            <person name="Kudrna D."/>
            <person name="Wing R.A."/>
            <person name="Meyers B.C."/>
            <person name="Yi K."/>
            <person name="Kong H."/>
            <person name="Lavrijsen P."/>
            <person name="Sunseri F."/>
            <person name="Falavigna A."/>
            <person name="Ye Y."/>
            <person name="Leebens-Mack J.H."/>
            <person name="Chen G."/>
        </authorList>
    </citation>
    <scope>NUCLEOTIDE SEQUENCE [LARGE SCALE GENOMIC DNA]</scope>
    <source>
        <strain evidence="3">cv. DH0086</strain>
    </source>
</reference>
<proteinExistence type="predicted"/>
<feature type="transmembrane region" description="Helical" evidence="1">
    <location>
        <begin position="78"/>
        <end position="95"/>
    </location>
</feature>
<name>A0A5P1E7G2_ASPOF</name>
<keyword evidence="1" id="KW-0472">Membrane</keyword>
<evidence type="ECO:0000313" key="3">
    <source>
        <dbReference type="Proteomes" id="UP000243459"/>
    </source>
</evidence>
<protein>
    <submittedName>
        <fullName evidence="2">Uncharacterized protein</fullName>
    </submittedName>
</protein>